<dbReference type="Pfam" id="PF00520">
    <property type="entry name" value="Ion_trans"/>
    <property type="match status" value="1"/>
</dbReference>
<keyword evidence="13" id="KW-0040">ANK repeat</keyword>
<feature type="transmembrane region" description="Helical" evidence="14">
    <location>
        <begin position="152"/>
        <end position="169"/>
    </location>
</feature>
<evidence type="ECO:0000256" key="3">
    <source>
        <dbReference type="ARBA" id="ARBA00022448"/>
    </source>
</evidence>
<comment type="function">
    <text evidence="14">Potassium channel.</text>
</comment>
<dbReference type="InterPro" id="IPR014710">
    <property type="entry name" value="RmlC-like_jellyroll"/>
</dbReference>
<dbReference type="PRINTS" id="PR01463">
    <property type="entry name" value="EAGCHANLFMLY"/>
</dbReference>
<dbReference type="SUPFAM" id="SSF48403">
    <property type="entry name" value="Ankyrin repeat"/>
    <property type="match status" value="1"/>
</dbReference>
<evidence type="ECO:0000256" key="14">
    <source>
        <dbReference type="RuleBase" id="RU369015"/>
    </source>
</evidence>
<dbReference type="Pfam" id="PF11834">
    <property type="entry name" value="KHA"/>
    <property type="match status" value="1"/>
</dbReference>
<evidence type="ECO:0000256" key="4">
    <source>
        <dbReference type="ARBA" id="ARBA00022538"/>
    </source>
</evidence>
<feature type="transmembrane region" description="Helical" evidence="14">
    <location>
        <begin position="365"/>
        <end position="391"/>
    </location>
</feature>
<keyword evidence="11 14" id="KW-0472">Membrane</keyword>
<dbReference type="PROSITE" id="PS51490">
    <property type="entry name" value="KHA"/>
    <property type="match status" value="1"/>
</dbReference>
<dbReference type="PANTHER" id="PTHR45743:SF21">
    <property type="entry name" value="POTASSIUM CHANNEL AKT2_3"/>
    <property type="match status" value="1"/>
</dbReference>
<keyword evidence="6 14" id="KW-0631">Potassium channel</keyword>
<dbReference type="SUPFAM" id="SSF81324">
    <property type="entry name" value="Voltage-gated potassium channels"/>
    <property type="match status" value="1"/>
</dbReference>
<dbReference type="PROSITE" id="PS50042">
    <property type="entry name" value="CNMP_BINDING_3"/>
    <property type="match status" value="1"/>
</dbReference>
<comment type="domain">
    <text evidence="14">The KHA domain (rich in hydrophobic and acidic residues) present in the C-terminal part is likely to be important for tetramerization.</text>
</comment>
<dbReference type="InterPro" id="IPR002110">
    <property type="entry name" value="Ankyrin_rpt"/>
</dbReference>
<comment type="caution">
    <text evidence="17">The sequence shown here is derived from an EMBL/GenBank/DDBJ whole genome shotgun (WGS) entry which is preliminary data.</text>
</comment>
<evidence type="ECO:0000259" key="16">
    <source>
        <dbReference type="PROSITE" id="PS51490"/>
    </source>
</evidence>
<feature type="repeat" description="ANK" evidence="13">
    <location>
        <begin position="647"/>
        <end position="679"/>
    </location>
</feature>
<evidence type="ECO:0000256" key="11">
    <source>
        <dbReference type="ARBA" id="ARBA00023136"/>
    </source>
</evidence>
<dbReference type="InterPro" id="IPR005821">
    <property type="entry name" value="Ion_trans_dom"/>
</dbReference>
<keyword evidence="18" id="KW-1185">Reference proteome</keyword>
<name>A0ABQ8ELS5_BRANA</name>
<evidence type="ECO:0000256" key="10">
    <source>
        <dbReference type="ARBA" id="ARBA00023065"/>
    </source>
</evidence>
<comment type="caution">
    <text evidence="14">Lacks conserved residue(s) required for the propagation of feature annotation.</text>
</comment>
<evidence type="ECO:0000259" key="15">
    <source>
        <dbReference type="PROSITE" id="PS50042"/>
    </source>
</evidence>
<accession>A0ABQ8ELS5</accession>
<dbReference type="InterPro" id="IPR018490">
    <property type="entry name" value="cNMP-bd_dom_sf"/>
</dbReference>
<dbReference type="Gene3D" id="1.25.40.20">
    <property type="entry name" value="Ankyrin repeat-containing domain"/>
    <property type="match status" value="1"/>
</dbReference>
<comment type="domain">
    <text evidence="14">The segment S4 is probably the voltage-sensor and is characterized by a series of positively charged amino acids. The pore-forming region H5 is enclosed by the transmembrane segments S5 and S6 in the Shaker-type (1P/6TM) and contains the GYGD signature motif which seems to be involved in potassium selectivity.</text>
</comment>
<dbReference type="InterPro" id="IPR000595">
    <property type="entry name" value="cNMP-bd_dom"/>
</dbReference>
<reference evidence="17 18" key="1">
    <citation type="submission" date="2021-05" db="EMBL/GenBank/DDBJ databases">
        <title>Genome Assembly of Synthetic Allotetraploid Brassica napus Reveals Homoeologous Exchanges between Subgenomes.</title>
        <authorList>
            <person name="Davis J.T."/>
        </authorList>
    </citation>
    <scope>NUCLEOTIDE SEQUENCE [LARGE SCALE GENOMIC DNA]</scope>
    <source>
        <strain evidence="18">cv. Da-Ae</strain>
        <tissue evidence="17">Seedling</tissue>
    </source>
</reference>
<evidence type="ECO:0000256" key="5">
    <source>
        <dbReference type="ARBA" id="ARBA00022692"/>
    </source>
</evidence>
<keyword evidence="7 14" id="KW-0851">Voltage-gated channel</keyword>
<evidence type="ECO:0000256" key="2">
    <source>
        <dbReference type="ARBA" id="ARBA00007929"/>
    </source>
</evidence>
<sequence length="868" mass="98827">MNKKENEVVFTGKIVEVSERSIKKVTVDKSEASEDIAFLCLDIIFEKVSPESLELCLERRIRDTFIPFLPRYHDCWVNIMDLKYSASHCNLSPDVMKHHRGKERDEEYDASSLSLNNLSKLILPPLGVASYNQNQIISSGWVISPMDSRYRWWESFMVLLVAYSAWVYPFEVAFLNSSPKRNLCIADNIVDMFFAVDIVLTFFVAYIDRRTQLLVREPKQIAVRYLSTWFLMDVASTIPFDAIGYLVTGTGKLNLTCNILGLLRFWRLRRVKHLFTRLEKDIRFSYFCIRCIRLLCVTLFLVHCAGCIYYLLADRYPHGKTWIDAIPSIRDKSLSIKYIAAIYWSITTMTTVGYGDLHASNTTEMVFITVYMLFNLGLTAYLIGNMTNLVVEGTRRTMEFRNSIQAASNFVNRNRLPPRLKDQILAYMCLRFKAESLNQQHVIDQLPKSIHKSICQHLFLPSVEKVYLFKGVSREILLLLVSKMKAEYIPPREDVIMQNEAPDDVYIIVSGEVEIIDSEMERDSVLGTLRCGDIFGEVGALCCRPQSYTFQTKSLSQLLRLKTSFLIETMQIKQQDNAVMLKNFLQHHKKLSDLDVGDLKAQQQNGEDDDGSPNIASNLITVVSTGNAALLDEILKAKLSPDITDSKGKTPLHIAASKGYEDCVLVLLKHGCNIHIRDVSGNTALWEAISKKHHSIFRILYHFAAISDPHVAGDLLCEAVRQNNVEVIKDLLNQGINVDTKDHHGFTALKVALSENQMDMVNLLNTNGADMVTNELTSLEKLSVVEKEKERVSIFRGHPLERKERSSYEAGMLILLPPSLDDLKKIAEEKLGFDGSEMMVTNEDGAEIDSIEVIRDNDKLYFVEKIII</sequence>
<evidence type="ECO:0000256" key="9">
    <source>
        <dbReference type="ARBA" id="ARBA00022989"/>
    </source>
</evidence>
<keyword evidence="9 14" id="KW-1133">Transmembrane helix</keyword>
<dbReference type="PROSITE" id="PS50297">
    <property type="entry name" value="ANK_REP_REGION"/>
    <property type="match status" value="2"/>
</dbReference>
<keyword evidence="10 14" id="KW-0406">Ion transport</keyword>
<evidence type="ECO:0000256" key="12">
    <source>
        <dbReference type="ARBA" id="ARBA00023303"/>
    </source>
</evidence>
<dbReference type="PANTHER" id="PTHR45743">
    <property type="entry name" value="POTASSIUM CHANNEL AKT1"/>
    <property type="match status" value="1"/>
</dbReference>
<dbReference type="PROSITE" id="PS50088">
    <property type="entry name" value="ANK_REPEAT"/>
    <property type="match status" value="2"/>
</dbReference>
<dbReference type="InterPro" id="IPR045319">
    <property type="entry name" value="KAT/AKT"/>
</dbReference>
<dbReference type="EMBL" id="JAGKQM010000001">
    <property type="protein sequence ID" value="KAH0941586.1"/>
    <property type="molecule type" value="Genomic_DNA"/>
</dbReference>
<feature type="transmembrane region" description="Helical" evidence="14">
    <location>
        <begin position="287"/>
        <end position="312"/>
    </location>
</feature>
<dbReference type="InterPro" id="IPR021789">
    <property type="entry name" value="KHA_dom"/>
</dbReference>
<dbReference type="Gene3D" id="1.10.287.70">
    <property type="match status" value="1"/>
</dbReference>
<keyword evidence="4 14" id="KW-0633">Potassium transport</keyword>
<dbReference type="Proteomes" id="UP000824890">
    <property type="component" value="Unassembled WGS sequence"/>
</dbReference>
<dbReference type="Pfam" id="PF00027">
    <property type="entry name" value="cNMP_binding"/>
    <property type="match status" value="1"/>
</dbReference>
<evidence type="ECO:0000256" key="1">
    <source>
        <dbReference type="ARBA" id="ARBA00004141"/>
    </source>
</evidence>
<dbReference type="InterPro" id="IPR036770">
    <property type="entry name" value="Ankyrin_rpt-contain_sf"/>
</dbReference>
<organism evidence="17 18">
    <name type="scientific">Brassica napus</name>
    <name type="common">Rape</name>
    <dbReference type="NCBI Taxonomy" id="3708"/>
    <lineage>
        <taxon>Eukaryota</taxon>
        <taxon>Viridiplantae</taxon>
        <taxon>Streptophyta</taxon>
        <taxon>Embryophyta</taxon>
        <taxon>Tracheophyta</taxon>
        <taxon>Spermatophyta</taxon>
        <taxon>Magnoliopsida</taxon>
        <taxon>eudicotyledons</taxon>
        <taxon>Gunneridae</taxon>
        <taxon>Pentapetalae</taxon>
        <taxon>rosids</taxon>
        <taxon>malvids</taxon>
        <taxon>Brassicales</taxon>
        <taxon>Brassicaceae</taxon>
        <taxon>Brassiceae</taxon>
        <taxon>Brassica</taxon>
    </lineage>
</organism>
<protein>
    <recommendedName>
        <fullName evidence="14">Potassium channel</fullName>
    </recommendedName>
</protein>
<feature type="transmembrane region" description="Helical" evidence="14">
    <location>
        <begin position="189"/>
        <end position="209"/>
    </location>
</feature>
<keyword evidence="3 14" id="KW-0813">Transport</keyword>
<evidence type="ECO:0000256" key="7">
    <source>
        <dbReference type="ARBA" id="ARBA00022882"/>
    </source>
</evidence>
<keyword evidence="5 14" id="KW-0812">Transmembrane</keyword>
<dbReference type="PRINTS" id="PR01415">
    <property type="entry name" value="ANKYRIN"/>
</dbReference>
<feature type="domain" description="Cyclic nucleotide-binding" evidence="15">
    <location>
        <begin position="468"/>
        <end position="587"/>
    </location>
</feature>
<dbReference type="Gene3D" id="2.60.120.10">
    <property type="entry name" value="Jelly Rolls"/>
    <property type="match status" value="1"/>
</dbReference>
<dbReference type="InterPro" id="IPR003938">
    <property type="entry name" value="K_chnl_volt-dep_EAG/ELK/ERG"/>
</dbReference>
<comment type="subunit">
    <text evidence="14">The potassium channel is composed of a homo- or heterotetrameric complex of pore-forming subunits.</text>
</comment>
<comment type="similarity">
    <text evidence="2 14">Belongs to the potassium channel family. Plant (TC 1.A.1.4) subfamily.</text>
</comment>
<feature type="repeat" description="ANK" evidence="13">
    <location>
        <begin position="744"/>
        <end position="776"/>
    </location>
</feature>
<evidence type="ECO:0000256" key="13">
    <source>
        <dbReference type="PROSITE-ProRule" id="PRU00023"/>
    </source>
</evidence>
<evidence type="ECO:0000313" key="18">
    <source>
        <dbReference type="Proteomes" id="UP000824890"/>
    </source>
</evidence>
<dbReference type="CDD" id="cd00038">
    <property type="entry name" value="CAP_ED"/>
    <property type="match status" value="1"/>
</dbReference>
<dbReference type="SMART" id="SM00248">
    <property type="entry name" value="ANK"/>
    <property type="match status" value="5"/>
</dbReference>
<proteinExistence type="inferred from homology"/>
<comment type="subcellular location">
    <subcellularLocation>
        <location evidence="1 14">Membrane</location>
        <topology evidence="1 14">Multi-pass membrane protein</topology>
    </subcellularLocation>
</comment>
<dbReference type="SMART" id="SM00100">
    <property type="entry name" value="cNMP"/>
    <property type="match status" value="1"/>
</dbReference>
<evidence type="ECO:0000313" key="17">
    <source>
        <dbReference type="EMBL" id="KAH0941586.1"/>
    </source>
</evidence>
<gene>
    <name evidence="17" type="ORF">HID58_001223</name>
</gene>
<keyword evidence="12 14" id="KW-0407">Ion channel</keyword>
<dbReference type="SUPFAM" id="SSF51206">
    <property type="entry name" value="cAMP-binding domain-like"/>
    <property type="match status" value="1"/>
</dbReference>
<feature type="domain" description="KHA" evidence="16">
    <location>
        <begin position="791"/>
        <end position="868"/>
    </location>
</feature>
<evidence type="ECO:0000256" key="6">
    <source>
        <dbReference type="ARBA" id="ARBA00022826"/>
    </source>
</evidence>
<evidence type="ECO:0000256" key="8">
    <source>
        <dbReference type="ARBA" id="ARBA00022958"/>
    </source>
</evidence>
<dbReference type="Pfam" id="PF12796">
    <property type="entry name" value="Ank_2"/>
    <property type="match status" value="2"/>
</dbReference>
<keyword evidence="8 14" id="KW-0630">Potassium</keyword>